<dbReference type="KEGG" id="gla:GL50803_0031340"/>
<comment type="caution">
    <text evidence="1">The sequence shown here is derived from an EMBL/GenBank/DDBJ whole genome shotgun (WGS) entry which is preliminary data.</text>
</comment>
<dbReference type="AlphaFoldDB" id="A8B3J8"/>
<reference evidence="1 2" key="1">
    <citation type="journal article" date="2007" name="Science">
        <title>Genomic minimalism in the early diverging intestinal parasite Giardia lamblia.</title>
        <authorList>
            <person name="Morrison H.G."/>
            <person name="McArthur A.G."/>
            <person name="Gillin F.D."/>
            <person name="Aley S.B."/>
            <person name="Adam R.D."/>
            <person name="Olsen G.J."/>
            <person name="Best A.A."/>
            <person name="Cande W.Z."/>
            <person name="Chen F."/>
            <person name="Cipriano M.J."/>
            <person name="Davids B.J."/>
            <person name="Dawson S.C."/>
            <person name="Elmendorf H.G."/>
            <person name="Hehl A.B."/>
            <person name="Holder M.E."/>
            <person name="Huse S.M."/>
            <person name="Kim U.U."/>
            <person name="Lasek-Nesselquist E."/>
            <person name="Manning G."/>
            <person name="Nigam A."/>
            <person name="Nixon J.E."/>
            <person name="Palm D."/>
            <person name="Passamaneck N.E."/>
            <person name="Prabhu A."/>
            <person name="Reich C.I."/>
            <person name="Reiner D.S."/>
            <person name="Samuelson J."/>
            <person name="Svard S.G."/>
            <person name="Sogin M.L."/>
        </authorList>
    </citation>
    <scope>NUCLEOTIDE SEQUENCE [LARGE SCALE GENOMIC DNA]</scope>
    <source>
        <strain evidence="1 2">WB C6</strain>
    </source>
</reference>
<sequence length="708" mass="79755">MDSEHATRRCLSECLGTSIHMSPIATLLFSSSSLVNSLIAGLFTEWDGKDPMMLNEATMKLLGTLTTNREPLFSSTPKGELGLLLCKAALLMVKERDFYVAYALVSAIWRSLQCTHEQETSGVSVCKGRLAYYRTLEAFLSAFCYLELDEYTIVPYSLGQLAQRQCLLTFTHFLEYLTDGPIQLNELIQLLHVQLYSAVMFGHLDMLHECYIVTLCLYCLVLDLLLQLNLLSISDTSQSDRSCNNYTSAKLKHLYLQTNKDRRVFDEETATTITALLSDIDETLRGQSKDKSECSQGETLLNQTRGDCAVKTRELLANYKSSHVAEAIYTLDQSLENRRPYNIFGTSGITIAQLYIGVALLRSLIESSFGISTHLANATLRDKPCNKMCEQISDLASFFLQVSEEIPLHIGTVCSLRPCQSLDQRIDRPKPESIRPYLAMLNRCSKGLGKELQVPPLLNASMIKSLCAVMCSCLMLLLVPANAESTSIQLESVIDSLSMLSTHCTNELLVIYTSLEILNAFIVSNCSTLLLHDISESVGAPDDFQLSTFKDTAKLSIKRISSSPNSQYDSHLNKICDQVPKKSFCDDIDGWVEAIVDIMYTISRQSISLTAELVSLLQRLCRRESLTILRLLCSNDDRRLQIIKYLRYLWFLAQSYRDKVLCMHQRLQGYSYAAHTLPLISNSLLQRTRSFFPLQSVLLDLYVISLEW</sequence>
<organism evidence="1 2">
    <name type="scientific">Giardia intestinalis (strain ATCC 50803 / WB clone C6)</name>
    <name type="common">Giardia lamblia</name>
    <dbReference type="NCBI Taxonomy" id="184922"/>
    <lineage>
        <taxon>Eukaryota</taxon>
        <taxon>Metamonada</taxon>
        <taxon>Diplomonadida</taxon>
        <taxon>Hexamitidae</taxon>
        <taxon>Giardiinae</taxon>
        <taxon>Giardia</taxon>
    </lineage>
</organism>
<dbReference type="GeneID" id="5703168"/>
<dbReference type="Proteomes" id="UP000001548">
    <property type="component" value="Unassembled WGS sequence"/>
</dbReference>
<dbReference type="VEuPathDB" id="GiardiaDB:GL50803_31340"/>
<name>A8B3J8_GIAIC</name>
<dbReference type="HOGENOM" id="CLU_390019_0_0_1"/>
<accession>A8B3J8</accession>
<evidence type="ECO:0000313" key="1">
    <source>
        <dbReference type="EMBL" id="KAE8303177.1"/>
    </source>
</evidence>
<protein>
    <submittedName>
        <fullName evidence="1">Uncharacterized protein</fullName>
    </submittedName>
</protein>
<dbReference type="RefSeq" id="XP_001710239.1">
    <property type="nucleotide sequence ID" value="XM_001710187.1"/>
</dbReference>
<dbReference type="OMA" id="MLHECYI"/>
<keyword evidence="2" id="KW-1185">Reference proteome</keyword>
<evidence type="ECO:0000313" key="2">
    <source>
        <dbReference type="Proteomes" id="UP000001548"/>
    </source>
</evidence>
<gene>
    <name evidence="1" type="ORF">GL50803_0031340</name>
</gene>
<proteinExistence type="predicted"/>
<dbReference type="EMBL" id="AACB03000003">
    <property type="protein sequence ID" value="KAE8303177.1"/>
    <property type="molecule type" value="Genomic_DNA"/>
</dbReference>